<dbReference type="RefSeq" id="WP_198527459.1">
    <property type="nucleotide sequence ID" value="NZ_JMIY01000008.1"/>
</dbReference>
<reference evidence="6 7" key="1">
    <citation type="journal article" date="2013" name="Nature">
        <title>Anaerobic oxidation of methane coupled to nitrate reduction in a novel archaeal lineage.</title>
        <authorList>
            <person name="Haroon M.F."/>
            <person name="Hu S."/>
            <person name="Shi Y."/>
            <person name="Imelfort M."/>
            <person name="Keller J."/>
            <person name="Hugenholtz P."/>
            <person name="Yuan Z."/>
            <person name="Tyson G.W."/>
        </authorList>
    </citation>
    <scope>NUCLEOTIDE SEQUENCE [LARGE SCALE GENOMIC DNA]</scope>
    <source>
        <strain evidence="6 7">ANME-2d</strain>
    </source>
</reference>
<keyword evidence="2 5" id="KW-0812">Transmembrane</keyword>
<dbReference type="SUPFAM" id="SSF51306">
    <property type="entry name" value="LexA/Signal peptidase"/>
    <property type="match status" value="1"/>
</dbReference>
<keyword evidence="4 5" id="KW-0472">Membrane</keyword>
<evidence type="ECO:0000256" key="5">
    <source>
        <dbReference type="SAM" id="Phobius"/>
    </source>
</evidence>
<dbReference type="GO" id="GO:0016020">
    <property type="term" value="C:membrane"/>
    <property type="evidence" value="ECO:0007669"/>
    <property type="project" value="UniProtKB-SubCell"/>
</dbReference>
<dbReference type="CDD" id="cd06530">
    <property type="entry name" value="S26_SPase_I"/>
    <property type="match status" value="1"/>
</dbReference>
<evidence type="ECO:0008006" key="8">
    <source>
        <dbReference type="Google" id="ProtNLM"/>
    </source>
</evidence>
<evidence type="ECO:0000256" key="1">
    <source>
        <dbReference type="ARBA" id="ARBA00004370"/>
    </source>
</evidence>
<keyword evidence="3 5" id="KW-1133">Transmembrane helix</keyword>
<dbReference type="InterPro" id="IPR019533">
    <property type="entry name" value="Peptidase_S26"/>
</dbReference>
<dbReference type="PATRIC" id="fig|1392998.3.peg.3309"/>
<gene>
    <name evidence="6" type="ORF">ANME2D_03319</name>
</gene>
<dbReference type="PANTHER" id="PTHR10806:SF6">
    <property type="entry name" value="SIGNAL PEPTIDASE COMPLEX CATALYTIC SUBUNIT SEC11"/>
    <property type="match status" value="1"/>
</dbReference>
<dbReference type="GO" id="GO:0006465">
    <property type="term" value="P:signal peptide processing"/>
    <property type="evidence" value="ECO:0007669"/>
    <property type="project" value="InterPro"/>
</dbReference>
<dbReference type="InterPro" id="IPR001733">
    <property type="entry name" value="Peptidase_S26B"/>
</dbReference>
<evidence type="ECO:0000256" key="3">
    <source>
        <dbReference type="ARBA" id="ARBA00022989"/>
    </source>
</evidence>
<keyword evidence="7" id="KW-1185">Reference proteome</keyword>
<evidence type="ECO:0000313" key="6">
    <source>
        <dbReference type="EMBL" id="KCZ70404.1"/>
    </source>
</evidence>
<dbReference type="AlphaFoldDB" id="A0A062V3L2"/>
<dbReference type="Proteomes" id="UP000027153">
    <property type="component" value="Unassembled WGS sequence"/>
</dbReference>
<organism evidence="6 7">
    <name type="scientific">Candidatus Methanoperedens nitratireducens</name>
    <dbReference type="NCBI Taxonomy" id="1392998"/>
    <lineage>
        <taxon>Archaea</taxon>
        <taxon>Methanobacteriati</taxon>
        <taxon>Methanobacteriota</taxon>
        <taxon>Stenosarchaea group</taxon>
        <taxon>Methanomicrobia</taxon>
        <taxon>Methanosarcinales</taxon>
        <taxon>ANME-2 cluster</taxon>
        <taxon>Candidatus Methanoperedentaceae</taxon>
        <taxon>Candidatus Methanoperedens</taxon>
    </lineage>
</organism>
<name>A0A062V3L2_9EURY</name>
<sequence length="198" mass="22304">MKVWIKAILISLIVIAAIKISIYAATGIWQMGFAIQSESMKPNMQKGDLILIQSSQHTNIITYEDGKILDYRSFNDYGNLIAYYPYGNFNTIPIIHRAVYYVEAGEPMWVDGPAAPHAGYITKGDNPWTNPSFDQQGSISYNQPVKKEWVIGVARARIPYIGYFLSGMGGTVLMYSVIYAVIAGFLLRREKHKKVELI</sequence>
<dbReference type="PANTHER" id="PTHR10806">
    <property type="entry name" value="SIGNAL PEPTIDASE COMPLEX CATALYTIC SUBUNIT SEC11"/>
    <property type="match status" value="1"/>
</dbReference>
<protein>
    <recommendedName>
        <fullName evidence="8">Signal peptidase I</fullName>
    </recommendedName>
</protein>
<proteinExistence type="predicted"/>
<comment type="caution">
    <text evidence="6">The sequence shown here is derived from an EMBL/GenBank/DDBJ whole genome shotgun (WGS) entry which is preliminary data.</text>
</comment>
<evidence type="ECO:0000256" key="2">
    <source>
        <dbReference type="ARBA" id="ARBA00022692"/>
    </source>
</evidence>
<dbReference type="InterPro" id="IPR036286">
    <property type="entry name" value="LexA/Signal_pep-like_sf"/>
</dbReference>
<evidence type="ECO:0000313" key="7">
    <source>
        <dbReference type="Proteomes" id="UP000027153"/>
    </source>
</evidence>
<dbReference type="GO" id="GO:0004252">
    <property type="term" value="F:serine-type endopeptidase activity"/>
    <property type="evidence" value="ECO:0007669"/>
    <property type="project" value="InterPro"/>
</dbReference>
<dbReference type="OrthoDB" id="4822at2157"/>
<comment type="subcellular location">
    <subcellularLocation>
        <location evidence="1">Membrane</location>
    </subcellularLocation>
</comment>
<feature type="transmembrane region" description="Helical" evidence="5">
    <location>
        <begin position="160"/>
        <end position="187"/>
    </location>
</feature>
<evidence type="ECO:0000256" key="4">
    <source>
        <dbReference type="ARBA" id="ARBA00023136"/>
    </source>
</evidence>
<dbReference type="EMBL" id="JMIY01000008">
    <property type="protein sequence ID" value="KCZ70404.1"/>
    <property type="molecule type" value="Genomic_DNA"/>
</dbReference>
<accession>A0A062V3L2</accession>